<evidence type="ECO:0000256" key="1">
    <source>
        <dbReference type="HAMAP-Rule" id="MF_01245"/>
    </source>
</evidence>
<protein>
    <recommendedName>
        <fullName evidence="1">UPF0248 protein Tneu_1171</fullName>
    </recommendedName>
</protein>
<comment type="similarity">
    <text evidence="1">Belongs to the UPF0248 family.</text>
</comment>
<dbReference type="eggNOG" id="arCOG01302">
    <property type="taxonomic scope" value="Archaea"/>
</dbReference>
<dbReference type="Proteomes" id="UP000001694">
    <property type="component" value="Chromosome"/>
</dbReference>
<accession>B1Y8M1</accession>
<proteinExistence type="inferred from homology"/>
<evidence type="ECO:0000313" key="3">
    <source>
        <dbReference type="Proteomes" id="UP000001694"/>
    </source>
</evidence>
<dbReference type="AlphaFoldDB" id="B1Y8M1"/>
<keyword evidence="3" id="KW-1185">Reference proteome</keyword>
<name>B1Y8M1_PYRNV</name>
<evidence type="ECO:0000313" key="2">
    <source>
        <dbReference type="EMBL" id="ACB40100.1"/>
    </source>
</evidence>
<dbReference type="STRING" id="444157.Tneu_1171"/>
<dbReference type="HOGENOM" id="CLU_172276_3_0_2"/>
<reference evidence="2" key="1">
    <citation type="submission" date="2008-03" db="EMBL/GenBank/DDBJ databases">
        <title>Complete sequence of Thermoproteus neutrophilus V24Sta.</title>
        <authorList>
            <consortium name="US DOE Joint Genome Institute"/>
            <person name="Copeland A."/>
            <person name="Lucas S."/>
            <person name="Lapidus A."/>
            <person name="Glavina del Rio T."/>
            <person name="Dalin E."/>
            <person name="Tice H."/>
            <person name="Bruce D."/>
            <person name="Goodwin L."/>
            <person name="Pitluck S."/>
            <person name="Sims D."/>
            <person name="Brettin T."/>
            <person name="Detter J.C."/>
            <person name="Han C."/>
            <person name="Kuske C.R."/>
            <person name="Schmutz J."/>
            <person name="Larimer F."/>
            <person name="Land M."/>
            <person name="Hauser L."/>
            <person name="Kyrpides N."/>
            <person name="Mikhailova N."/>
            <person name="Biddle J.F."/>
            <person name="Zhang Z."/>
            <person name="Fitz-Gibbon S.T."/>
            <person name="Lowe T.M."/>
            <person name="Saltikov C."/>
            <person name="House C.H."/>
            <person name="Richardson P."/>
        </authorList>
    </citation>
    <scope>NUCLEOTIDE SEQUENCE [LARGE SCALE GENOMIC DNA]</scope>
    <source>
        <strain evidence="2">V24Sta</strain>
    </source>
</reference>
<organism evidence="2 3">
    <name type="scientific">Pyrobaculum neutrophilum (strain DSM 2338 / JCM 9278 / NBRC 100436 / V24Sta)</name>
    <name type="common">Thermoproteus neutrophilus</name>
    <dbReference type="NCBI Taxonomy" id="444157"/>
    <lineage>
        <taxon>Archaea</taxon>
        <taxon>Thermoproteota</taxon>
        <taxon>Thermoprotei</taxon>
        <taxon>Thermoproteales</taxon>
        <taxon>Thermoproteaceae</taxon>
        <taxon>Pyrobaculum</taxon>
    </lineage>
</organism>
<gene>
    <name evidence="2" type="ordered locus">Tneu_1171</name>
</gene>
<dbReference type="KEGG" id="tne:Tneu_1171"/>
<dbReference type="HAMAP" id="MF_01245">
    <property type="entry name" value="UPF0248"/>
    <property type="match status" value="1"/>
</dbReference>
<dbReference type="InterPro" id="IPR007547">
    <property type="entry name" value="UPF0248"/>
</dbReference>
<dbReference type="EMBL" id="CP001014">
    <property type="protein sequence ID" value="ACB40100.1"/>
    <property type="molecule type" value="Genomic_DNA"/>
</dbReference>
<sequence length="88" mass="9790">MGNPMRQIFNRVKWSGRRAYFWFISRGSPGGEEVLSTDDVVEVGANGVVVSVGGRERYIPYHRIVEIRLESGEVLLSRRGGREPSGGP</sequence>